<protein>
    <recommendedName>
        <fullName evidence="4">Integrase catalytic domain-containing protein</fullName>
    </recommendedName>
</protein>
<dbReference type="AlphaFoldDB" id="A0A4Y2AIF5"/>
<evidence type="ECO:0000313" key="3">
    <source>
        <dbReference type="Proteomes" id="UP000499080"/>
    </source>
</evidence>
<feature type="region of interest" description="Disordered" evidence="1">
    <location>
        <begin position="134"/>
        <end position="159"/>
    </location>
</feature>
<evidence type="ECO:0000313" key="2">
    <source>
        <dbReference type="EMBL" id="GBL79407.1"/>
    </source>
</evidence>
<proteinExistence type="predicted"/>
<dbReference type="Proteomes" id="UP000499080">
    <property type="component" value="Unassembled WGS sequence"/>
</dbReference>
<keyword evidence="3" id="KW-1185">Reference proteome</keyword>
<sequence length="225" mass="24688">MYTCRPSYIVLANSLERLYLSGSEVQESNGSHSIHSAAYHPQSNGIKKLHRHLKNSLIAHKNLKWTVIFTPGVIGFTHFHQERFKSATSTELVYGTTLRLPSDLLSDGSILNPTITLTYCSIGVCLTKEPIRKKDNSSTAHHGAQQGQEATGSGHTQPRLLPCMLARDNTLGSPSGTVTTLNAIPRKRLLLLIPSRLTAEMTINQLIDTTETNSAPPIQRVDTHG</sequence>
<dbReference type="EMBL" id="BGPR01000018">
    <property type="protein sequence ID" value="GBL79407.1"/>
    <property type="molecule type" value="Genomic_DNA"/>
</dbReference>
<dbReference type="OrthoDB" id="775972at2759"/>
<evidence type="ECO:0000256" key="1">
    <source>
        <dbReference type="SAM" id="MobiDB-lite"/>
    </source>
</evidence>
<gene>
    <name evidence="2" type="ORF">AVEN_92591_1</name>
</gene>
<evidence type="ECO:0008006" key="4">
    <source>
        <dbReference type="Google" id="ProtNLM"/>
    </source>
</evidence>
<feature type="compositionally biased region" description="Polar residues" evidence="1">
    <location>
        <begin position="137"/>
        <end position="156"/>
    </location>
</feature>
<reference evidence="2 3" key="1">
    <citation type="journal article" date="2019" name="Sci. Rep.">
        <title>Orb-weaving spider Araneus ventricosus genome elucidates the spidroin gene catalogue.</title>
        <authorList>
            <person name="Kono N."/>
            <person name="Nakamura H."/>
            <person name="Ohtoshi R."/>
            <person name="Moran D.A.P."/>
            <person name="Shinohara A."/>
            <person name="Yoshida Y."/>
            <person name="Fujiwara M."/>
            <person name="Mori M."/>
            <person name="Tomita M."/>
            <person name="Arakawa K."/>
        </authorList>
    </citation>
    <scope>NUCLEOTIDE SEQUENCE [LARGE SCALE GENOMIC DNA]</scope>
</reference>
<accession>A0A4Y2AIF5</accession>
<name>A0A4Y2AIF5_ARAVE</name>
<comment type="caution">
    <text evidence="2">The sequence shown here is derived from an EMBL/GenBank/DDBJ whole genome shotgun (WGS) entry which is preliminary data.</text>
</comment>
<organism evidence="2 3">
    <name type="scientific">Araneus ventricosus</name>
    <name type="common">Orbweaver spider</name>
    <name type="synonym">Epeira ventricosa</name>
    <dbReference type="NCBI Taxonomy" id="182803"/>
    <lineage>
        <taxon>Eukaryota</taxon>
        <taxon>Metazoa</taxon>
        <taxon>Ecdysozoa</taxon>
        <taxon>Arthropoda</taxon>
        <taxon>Chelicerata</taxon>
        <taxon>Arachnida</taxon>
        <taxon>Araneae</taxon>
        <taxon>Araneomorphae</taxon>
        <taxon>Entelegynae</taxon>
        <taxon>Araneoidea</taxon>
        <taxon>Araneidae</taxon>
        <taxon>Araneus</taxon>
    </lineage>
</organism>